<evidence type="ECO:0000313" key="2">
    <source>
        <dbReference type="EMBL" id="KRG87531.1"/>
    </source>
</evidence>
<dbReference type="InterPro" id="IPR004564">
    <property type="entry name" value="OM_lipoprot_carrier_LolA-like"/>
</dbReference>
<proteinExistence type="predicted"/>
<sequence length="223" mass="23306">MLSAALAAGCGIAPALAGDVDAAWVLRQLAQPAPSQTGFVELRGSALLKEPLRVEGQYRRPDAGTLVREVRAPYAETTTIADGKVSIDRAGKPPRVFPLQRVPELSDLQASFGALLSGDLAALERDYRLHASGSAQHWQLVLTPKAQALAARVREVTLRGRAGELRCIETQPARGDLQRTLLGSAAAAAGEVRQADALAALCRDGRDGDGPAPAGLAPGRSGH</sequence>
<dbReference type="STRING" id="659018.ABB34_04590"/>
<evidence type="ECO:0000256" key="1">
    <source>
        <dbReference type="SAM" id="SignalP"/>
    </source>
</evidence>
<dbReference type="EMBL" id="LDJP01000022">
    <property type="protein sequence ID" value="KRG87531.1"/>
    <property type="molecule type" value="Genomic_DNA"/>
</dbReference>
<name>A0A0R0DZU6_9GAMM</name>
<evidence type="ECO:0000313" key="3">
    <source>
        <dbReference type="Proteomes" id="UP000050940"/>
    </source>
</evidence>
<reference evidence="2 3" key="1">
    <citation type="submission" date="2015-05" db="EMBL/GenBank/DDBJ databases">
        <title>Genome sequencing and analysis of members of genus Stenotrophomonas.</title>
        <authorList>
            <person name="Patil P.P."/>
            <person name="Midha S."/>
            <person name="Patil P.B."/>
        </authorList>
    </citation>
    <scope>NUCLEOTIDE SEQUENCE [LARGE SCALE GENOMIC DNA]</scope>
    <source>
        <strain evidence="2 3">JCM 16244</strain>
    </source>
</reference>
<organism evidence="2 3">
    <name type="scientific">Stenotrophomonas daejeonensis</name>
    <dbReference type="NCBI Taxonomy" id="659018"/>
    <lineage>
        <taxon>Bacteria</taxon>
        <taxon>Pseudomonadati</taxon>
        <taxon>Pseudomonadota</taxon>
        <taxon>Gammaproteobacteria</taxon>
        <taxon>Lysobacterales</taxon>
        <taxon>Lysobacteraceae</taxon>
        <taxon>Stenotrophomonas</taxon>
    </lineage>
</organism>
<dbReference type="PATRIC" id="fig|659018.3.peg.821"/>
<gene>
    <name evidence="2" type="ORF">ABB34_04590</name>
</gene>
<feature type="signal peptide" evidence="1">
    <location>
        <begin position="1"/>
        <end position="17"/>
    </location>
</feature>
<protein>
    <submittedName>
        <fullName evidence="2">Fatty acyl CoA synthetase</fullName>
    </submittedName>
</protein>
<dbReference type="Proteomes" id="UP000050940">
    <property type="component" value="Unassembled WGS sequence"/>
</dbReference>
<feature type="chain" id="PRO_5006396558" evidence="1">
    <location>
        <begin position="18"/>
        <end position="223"/>
    </location>
</feature>
<dbReference type="RefSeq" id="WP_057640075.1">
    <property type="nucleotide sequence ID" value="NZ_LDJP01000022.1"/>
</dbReference>
<comment type="caution">
    <text evidence="2">The sequence shown here is derived from an EMBL/GenBank/DDBJ whole genome shotgun (WGS) entry which is preliminary data.</text>
</comment>
<accession>A0A0R0DZU6</accession>
<keyword evidence="3" id="KW-1185">Reference proteome</keyword>
<dbReference type="Pfam" id="PF19574">
    <property type="entry name" value="LolA_3"/>
    <property type="match status" value="1"/>
</dbReference>
<dbReference type="Gene3D" id="2.50.20.10">
    <property type="entry name" value="Lipoprotein localisation LolA/LolB/LppX"/>
    <property type="match status" value="1"/>
</dbReference>
<keyword evidence="1" id="KW-0732">Signal</keyword>
<dbReference type="AlphaFoldDB" id="A0A0R0DZU6"/>